<dbReference type="SUPFAM" id="SSF52096">
    <property type="entry name" value="ClpP/crotonase"/>
    <property type="match status" value="1"/>
</dbReference>
<dbReference type="Gene3D" id="1.10.12.10">
    <property type="entry name" value="Lyase 2-enoyl-coa Hydratase, Chain A, domain 2"/>
    <property type="match status" value="1"/>
</dbReference>
<dbReference type="Gene3D" id="3.90.226.10">
    <property type="entry name" value="2-enoyl-CoA Hydratase, Chain A, domain 1"/>
    <property type="match status" value="1"/>
</dbReference>
<evidence type="ECO:0000313" key="5">
    <source>
        <dbReference type="Proteomes" id="UP000786183"/>
    </source>
</evidence>
<keyword evidence="2" id="KW-0456">Lyase</keyword>
<protein>
    <submittedName>
        <fullName evidence="4">Enoyl-CoA hydratase/isomerase family protein</fullName>
    </submittedName>
</protein>
<dbReference type="InterPro" id="IPR001753">
    <property type="entry name" value="Enoyl-CoA_hydra/iso"/>
</dbReference>
<dbReference type="PROSITE" id="PS00166">
    <property type="entry name" value="ENOYL_COA_HYDRATASE"/>
    <property type="match status" value="1"/>
</dbReference>
<accession>A0ABS7WS59</accession>
<comment type="similarity">
    <text evidence="1 3">Belongs to the enoyl-CoA hydratase/isomerase family.</text>
</comment>
<evidence type="ECO:0000256" key="3">
    <source>
        <dbReference type="RuleBase" id="RU003707"/>
    </source>
</evidence>
<dbReference type="InterPro" id="IPR014748">
    <property type="entry name" value="Enoyl-CoA_hydra_C"/>
</dbReference>
<reference evidence="4 5" key="1">
    <citation type="submission" date="2020-07" db="EMBL/GenBank/DDBJ databases">
        <title>Transfer of Campylobacter canadensis to the novel genus Avispirillum gen. nov., that also includes two novel species recovered from migratory waterfowl: Avispirillum anseris sp. nov. and Avispirillum brantae sp. nov.</title>
        <authorList>
            <person name="Miller W.G."/>
            <person name="Chapman M.H."/>
            <person name="Yee E."/>
            <person name="Inglis G.D."/>
        </authorList>
    </citation>
    <scope>NUCLEOTIDE SEQUENCE [LARGE SCALE GENOMIC DNA]</scope>
    <source>
        <strain evidence="4 5">L283</strain>
    </source>
</reference>
<name>A0ABS7WS59_9BACT</name>
<gene>
    <name evidence="4" type="ORF">AVCANL283_03695</name>
</gene>
<evidence type="ECO:0000256" key="2">
    <source>
        <dbReference type="ARBA" id="ARBA00023239"/>
    </source>
</evidence>
<dbReference type="InterPro" id="IPR029045">
    <property type="entry name" value="ClpP/crotonase-like_dom_sf"/>
</dbReference>
<dbReference type="InterPro" id="IPR018376">
    <property type="entry name" value="Enoyl-CoA_hyd/isom_CS"/>
</dbReference>
<dbReference type="PANTHER" id="PTHR11941">
    <property type="entry name" value="ENOYL-COA HYDRATASE-RELATED"/>
    <property type="match status" value="1"/>
</dbReference>
<keyword evidence="5" id="KW-1185">Reference proteome</keyword>
<dbReference type="EMBL" id="JACGBB010000005">
    <property type="protein sequence ID" value="MBZ7987216.1"/>
    <property type="molecule type" value="Genomic_DNA"/>
</dbReference>
<organism evidence="4 5">
    <name type="scientific">Campylobacter canadensis</name>
    <dbReference type="NCBI Taxonomy" id="449520"/>
    <lineage>
        <taxon>Bacteria</taxon>
        <taxon>Pseudomonadati</taxon>
        <taxon>Campylobacterota</taxon>
        <taxon>Epsilonproteobacteria</taxon>
        <taxon>Campylobacterales</taxon>
        <taxon>Campylobacteraceae</taxon>
        <taxon>Campylobacter</taxon>
    </lineage>
</organism>
<proteinExistence type="inferred from homology"/>
<evidence type="ECO:0000313" key="4">
    <source>
        <dbReference type="EMBL" id="MBZ7987216.1"/>
    </source>
</evidence>
<dbReference type="RefSeq" id="WP_224325265.1">
    <property type="nucleotide sequence ID" value="NZ_JACGBB010000005.1"/>
</dbReference>
<dbReference type="PANTHER" id="PTHR11941:SF54">
    <property type="entry name" value="ENOYL-COA HYDRATASE, MITOCHONDRIAL"/>
    <property type="match status" value="1"/>
</dbReference>
<dbReference type="Pfam" id="PF00378">
    <property type="entry name" value="ECH_1"/>
    <property type="match status" value="1"/>
</dbReference>
<dbReference type="Proteomes" id="UP000786183">
    <property type="component" value="Unassembled WGS sequence"/>
</dbReference>
<dbReference type="CDD" id="cd06558">
    <property type="entry name" value="crotonase-like"/>
    <property type="match status" value="1"/>
</dbReference>
<comment type="caution">
    <text evidence="4">The sequence shown here is derived from an EMBL/GenBank/DDBJ whole genome shotgun (WGS) entry which is preliminary data.</text>
</comment>
<evidence type="ECO:0000256" key="1">
    <source>
        <dbReference type="ARBA" id="ARBA00005254"/>
    </source>
</evidence>
<sequence length="260" mass="28228">MIYFENEGLICELNDGILLLKINRESKANALNGVTSYAMEEVLNKAENDKDVRVIIITGAGFKAFCAGEDLSELSSSGECATVTPHGFGGITNRLSKKPIIAAVNGFAVGGGMEIAMSCDLIVAAEHAKFGLTEVKIGLIASTGGLVRLARDIPTKLAMDMMLTGRVIKADEALKHNLINKVVSSENLLDEAYELARTICKNAPLSLEFSKMIFHRAKQMSLEDATAYCDIAYRFIEKTADGIEGPKAFMEKREAKWQGK</sequence>